<comment type="cofactor">
    <cofactor evidence="1">
        <name>[4Fe-4S] cluster</name>
        <dbReference type="ChEBI" id="CHEBI:49883"/>
    </cofactor>
</comment>
<dbReference type="GO" id="GO:0051536">
    <property type="term" value="F:iron-sulfur cluster binding"/>
    <property type="evidence" value="ECO:0007669"/>
    <property type="project" value="UniProtKB-KW"/>
</dbReference>
<dbReference type="EMBL" id="CP011267">
    <property type="protein sequence ID" value="AKG92103.1"/>
    <property type="molecule type" value="Genomic_DNA"/>
</dbReference>
<keyword evidence="5" id="KW-0408">Iron</keyword>
<evidence type="ECO:0000256" key="1">
    <source>
        <dbReference type="ARBA" id="ARBA00001966"/>
    </source>
</evidence>
<dbReference type="Gene3D" id="3.90.320.10">
    <property type="match status" value="1"/>
</dbReference>
<keyword evidence="3" id="KW-0479">Metal-binding</keyword>
<dbReference type="GO" id="GO:0046872">
    <property type="term" value="F:metal ion binding"/>
    <property type="evidence" value="ECO:0007669"/>
    <property type="project" value="UniProtKB-KW"/>
</dbReference>
<dbReference type="GO" id="GO:0004518">
    <property type="term" value="F:nuclease activity"/>
    <property type="evidence" value="ECO:0007669"/>
    <property type="project" value="UniProtKB-KW"/>
</dbReference>
<evidence type="ECO:0000256" key="5">
    <source>
        <dbReference type="ARBA" id="ARBA00023004"/>
    </source>
</evidence>
<dbReference type="AlphaFoldDB" id="A0A0F7IG01"/>
<reference evidence="7 8" key="1">
    <citation type="submission" date="2015-04" db="EMBL/GenBank/DDBJ databases">
        <title>The complete genome sequence of the hyperthermophilic, obligate iron-reducing archaeon Geoglobus ahangari strain 234T.</title>
        <authorList>
            <person name="Manzella M.P."/>
            <person name="Holmes D.E."/>
            <person name="Rocheleau J.M."/>
            <person name="Chung A."/>
            <person name="Reguera G."/>
            <person name="Kashefi K."/>
        </authorList>
    </citation>
    <scope>NUCLEOTIDE SEQUENCE [LARGE SCALE GENOMIC DNA]</scope>
    <source>
        <strain evidence="7 8">234</strain>
    </source>
</reference>
<evidence type="ECO:0000313" key="7">
    <source>
        <dbReference type="EMBL" id="AKG92103.1"/>
    </source>
</evidence>
<proteinExistence type="predicted"/>
<evidence type="ECO:0000256" key="2">
    <source>
        <dbReference type="ARBA" id="ARBA00022722"/>
    </source>
</evidence>
<dbReference type="InParanoid" id="A0A0F7IG01"/>
<dbReference type="HOGENOM" id="CLU_1248228_0_0_2"/>
<evidence type="ECO:0000313" key="8">
    <source>
        <dbReference type="Proteomes" id="UP000034723"/>
    </source>
</evidence>
<protein>
    <submittedName>
        <fullName evidence="7">Uncharacterized protein</fullName>
    </submittedName>
</protein>
<gene>
    <name evidence="7" type="ORF">GAH_00552</name>
</gene>
<dbReference type="InterPro" id="IPR051827">
    <property type="entry name" value="Cas4_exonuclease"/>
</dbReference>
<dbReference type="STRING" id="113653.GAH_00552"/>
<keyword evidence="2" id="KW-0540">Nuclease</keyword>
<organism evidence="7 8">
    <name type="scientific">Geoglobus ahangari</name>
    <dbReference type="NCBI Taxonomy" id="113653"/>
    <lineage>
        <taxon>Archaea</taxon>
        <taxon>Methanobacteriati</taxon>
        <taxon>Methanobacteriota</taxon>
        <taxon>Archaeoglobi</taxon>
        <taxon>Archaeoglobales</taxon>
        <taxon>Archaeoglobaceae</taxon>
        <taxon>Geoglobus</taxon>
    </lineage>
</organism>
<evidence type="ECO:0000256" key="6">
    <source>
        <dbReference type="ARBA" id="ARBA00023014"/>
    </source>
</evidence>
<dbReference type="RefSeq" id="WP_048094582.1">
    <property type="nucleotide sequence ID" value="NZ_CP011267.1"/>
</dbReference>
<sequence length="210" mass="24980">MLRVSDVTSFITCPRLAYFRIHHWVERATEYHAAREIYLSLRKGYGYEWAFERFSTLFPESEDVFRAAASKFRMSDELEGLQPVAWEVHFESERLGLRGVVDEVLEGDRFLVVMLTKNSEEFTFRERMRLAALCAISGMDGGYAYYAYDGKLMFYSASRRDRYNLLRLLEKLRRIEKGFLPERKESERCEFCEYRESCETKPSTFLSRFF</sequence>
<keyword evidence="8" id="KW-1185">Reference proteome</keyword>
<accession>A0A0F7IG01</accession>
<keyword evidence="4" id="KW-0378">Hydrolase</keyword>
<dbReference type="GO" id="GO:0016787">
    <property type="term" value="F:hydrolase activity"/>
    <property type="evidence" value="ECO:0007669"/>
    <property type="project" value="UniProtKB-KW"/>
</dbReference>
<evidence type="ECO:0000256" key="4">
    <source>
        <dbReference type="ARBA" id="ARBA00022801"/>
    </source>
</evidence>
<dbReference type="Proteomes" id="UP000034723">
    <property type="component" value="Chromosome"/>
</dbReference>
<name>A0A0F7IG01_9EURY</name>
<keyword evidence="6" id="KW-0411">Iron-sulfur</keyword>
<dbReference type="PANTHER" id="PTHR36531">
    <property type="entry name" value="CRISPR-ASSOCIATED EXONUCLEASE CAS4"/>
    <property type="match status" value="1"/>
</dbReference>
<dbReference type="GeneID" id="24803134"/>
<dbReference type="OrthoDB" id="26676at2157"/>
<dbReference type="InterPro" id="IPR011604">
    <property type="entry name" value="PDDEXK-like_dom_sf"/>
</dbReference>
<dbReference type="PANTHER" id="PTHR36531:SF6">
    <property type="entry name" value="DNA REPLICATION ATP-DEPENDENT HELICASE_NUCLEASE DNA2"/>
    <property type="match status" value="1"/>
</dbReference>
<dbReference type="KEGG" id="gah:GAH_00552"/>
<evidence type="ECO:0000256" key="3">
    <source>
        <dbReference type="ARBA" id="ARBA00022723"/>
    </source>
</evidence>